<gene>
    <name evidence="1" type="ORF">PR048_015861</name>
</gene>
<sequence length="211" mass="24576">MASVYDVHQLIYVELAGSSTTPDTRGCHEPPNTTNKAKLDKVNEFLNALPMYKSYYYRKESSKKCLPPHLTISELHKKYCEIEDKPVSYTIFWKLFSEANIAIKNPKKDICRTCDELKMILMYAGNDEQISLKQQQDMHHNVAELTYQEKKIDMLDNKFMVPGHSRMECDSDYAVTEKVMKYSMQISHPHDWAQLIRMAGKKKPFNVIELT</sequence>
<evidence type="ECO:0000313" key="1">
    <source>
        <dbReference type="EMBL" id="KAJ8884004.1"/>
    </source>
</evidence>
<evidence type="ECO:0000313" key="2">
    <source>
        <dbReference type="Proteomes" id="UP001159363"/>
    </source>
</evidence>
<accession>A0ABQ9HIF4</accession>
<dbReference type="EMBL" id="JARBHB010000005">
    <property type="protein sequence ID" value="KAJ8884004.1"/>
    <property type="molecule type" value="Genomic_DNA"/>
</dbReference>
<keyword evidence="2" id="KW-1185">Reference proteome</keyword>
<dbReference type="PANTHER" id="PTHR10773">
    <property type="entry name" value="DNA-DIRECTED RNA POLYMERASES I, II, AND III SUBUNIT RPABC2"/>
    <property type="match status" value="1"/>
</dbReference>
<comment type="caution">
    <text evidence="1">The sequence shown here is derived from an EMBL/GenBank/DDBJ whole genome shotgun (WGS) entry which is preliminary data.</text>
</comment>
<name>A0ABQ9HIF4_9NEOP</name>
<reference evidence="1 2" key="1">
    <citation type="submission" date="2023-02" db="EMBL/GenBank/DDBJ databases">
        <title>LHISI_Scaffold_Assembly.</title>
        <authorList>
            <person name="Stuart O.P."/>
            <person name="Cleave R."/>
            <person name="Magrath M.J.L."/>
            <person name="Mikheyev A.S."/>
        </authorList>
    </citation>
    <scope>NUCLEOTIDE SEQUENCE [LARGE SCALE GENOMIC DNA]</scope>
    <source>
        <strain evidence="1">Daus_M_001</strain>
        <tissue evidence="1">Leg muscle</tissue>
    </source>
</reference>
<protein>
    <submittedName>
        <fullName evidence="1">Uncharacterized protein</fullName>
    </submittedName>
</protein>
<organism evidence="1 2">
    <name type="scientific">Dryococelus australis</name>
    <dbReference type="NCBI Taxonomy" id="614101"/>
    <lineage>
        <taxon>Eukaryota</taxon>
        <taxon>Metazoa</taxon>
        <taxon>Ecdysozoa</taxon>
        <taxon>Arthropoda</taxon>
        <taxon>Hexapoda</taxon>
        <taxon>Insecta</taxon>
        <taxon>Pterygota</taxon>
        <taxon>Neoptera</taxon>
        <taxon>Polyneoptera</taxon>
        <taxon>Phasmatodea</taxon>
        <taxon>Verophasmatodea</taxon>
        <taxon>Anareolatae</taxon>
        <taxon>Phasmatidae</taxon>
        <taxon>Eurycanthinae</taxon>
        <taxon>Dryococelus</taxon>
    </lineage>
</organism>
<proteinExistence type="predicted"/>
<dbReference type="Proteomes" id="UP001159363">
    <property type="component" value="Chromosome 4"/>
</dbReference>
<dbReference type="PANTHER" id="PTHR10773:SF19">
    <property type="match status" value="1"/>
</dbReference>